<dbReference type="CDD" id="cd01949">
    <property type="entry name" value="GGDEF"/>
    <property type="match status" value="1"/>
</dbReference>
<evidence type="ECO:0000313" key="6">
    <source>
        <dbReference type="EMBL" id="ADR33951.1"/>
    </source>
</evidence>
<evidence type="ECO:0000256" key="1">
    <source>
        <dbReference type="ARBA" id="ARBA00012528"/>
    </source>
</evidence>
<dbReference type="InterPro" id="IPR029787">
    <property type="entry name" value="Nucleotide_cyclase"/>
</dbReference>
<feature type="transmembrane region" description="Helical" evidence="4">
    <location>
        <begin position="13"/>
        <end position="33"/>
    </location>
</feature>
<sequence length="549" mass="64293">MQIPKKLLVNEKAFALLLIIFGFFGLGFMTMQYKNQMLEYKKAVLENAHVHILGLMNLKTWNDFYDGVYVKKRPNIVENSYIDNDVIVTDTNESLIRINHAWMLRQLSERIHSKMYNFTISSLHPKNPVNKAKRFEARALHYLEQNPKLNYYYEFNDQERKLYFLEPLKATDKCIQCHYYEKPGENRGGITIVHDTGFLYTQRQMLLIQSLIVGVIFVGMLAFIYRMYRLLLRHNRKLKHLNETLEEKVDERTRELDEQNNYLQAVLDSSPDIIIITDGEHLLSANGSFFSFFRYETLEAFKQEHECICDFFDKVDELEYLHDKKIDGQLWPFYLLDHSDIRHKVQMTIDSQTLFFSIKARRLEGSENKVLVELSDITEVETQKKSFEKLAITDKLTGLINRFQFDILCAHTLNSAKRDREPLSLIMFDIDFFKNVNDNFGHNIGDITLRHTAKTIAKRLRSSDIFARWGGEEFMILLPKSGYDDAMKLAEDLRSCIENEVFEAVGHITISFGVAVMEPNDDEASFQQRADKALYMAKNQGRNCVAFCR</sequence>
<evidence type="ECO:0000256" key="2">
    <source>
        <dbReference type="ARBA" id="ARBA00034247"/>
    </source>
</evidence>
<dbReference type="eggNOG" id="COG3706">
    <property type="taxonomic scope" value="Bacteria"/>
</dbReference>
<evidence type="ECO:0000259" key="5">
    <source>
        <dbReference type="PROSITE" id="PS50887"/>
    </source>
</evidence>
<dbReference type="InterPro" id="IPR021796">
    <property type="entry name" value="Tll0287-like_dom"/>
</dbReference>
<feature type="transmembrane region" description="Helical" evidence="4">
    <location>
        <begin position="206"/>
        <end position="228"/>
    </location>
</feature>
<dbReference type="EC" id="2.7.7.65" evidence="1"/>
<dbReference type="OrthoDB" id="9812260at2"/>
<dbReference type="InterPro" id="IPR000160">
    <property type="entry name" value="GGDEF_dom"/>
</dbReference>
<dbReference type="KEGG" id="sku:Sulku_1288"/>
<reference evidence="6 7" key="1">
    <citation type="journal article" date="2012" name="Stand. Genomic Sci.">
        <title>Complete genome sequence of the sulfur compounds oxidizing chemolithoautotroph Sulfuricurvum kujiense type strain (YK-1(T)).</title>
        <authorList>
            <person name="Han C."/>
            <person name="Kotsyurbenko O."/>
            <person name="Chertkov O."/>
            <person name="Held B."/>
            <person name="Lapidus A."/>
            <person name="Nolan M."/>
            <person name="Lucas S."/>
            <person name="Hammon N."/>
            <person name="Deshpande S."/>
            <person name="Cheng J.F."/>
            <person name="Tapia R."/>
            <person name="Goodwin L.A."/>
            <person name="Pitluck S."/>
            <person name="Liolios K."/>
            <person name="Pagani I."/>
            <person name="Ivanova N."/>
            <person name="Mavromatis K."/>
            <person name="Mikhailova N."/>
            <person name="Pati A."/>
            <person name="Chen A."/>
            <person name="Palaniappan K."/>
            <person name="Land M."/>
            <person name="Hauser L."/>
            <person name="Chang Y.J."/>
            <person name="Jeffries C.D."/>
            <person name="Brambilla E.M."/>
            <person name="Rohde M."/>
            <person name="Spring S."/>
            <person name="Sikorski J."/>
            <person name="Goker M."/>
            <person name="Woyke T."/>
            <person name="Bristow J."/>
            <person name="Eisen J.A."/>
            <person name="Markowitz V."/>
            <person name="Hugenholtz P."/>
            <person name="Kyrpides N.C."/>
            <person name="Klenk H.P."/>
            <person name="Detter J.C."/>
        </authorList>
    </citation>
    <scope>NUCLEOTIDE SEQUENCE [LARGE SCALE GENOMIC DNA]</scope>
    <source>
        <strain evidence="7">ATCC BAA-921 / DSM 16994 / JCM 11577 / YK-1</strain>
    </source>
</reference>
<protein>
    <recommendedName>
        <fullName evidence="1">diguanylate cyclase</fullName>
        <ecNumber evidence="1">2.7.7.65</ecNumber>
    </recommendedName>
</protein>
<dbReference type="InterPro" id="IPR043128">
    <property type="entry name" value="Rev_trsase/Diguanyl_cyclase"/>
</dbReference>
<dbReference type="FunFam" id="3.30.70.270:FF:000001">
    <property type="entry name" value="Diguanylate cyclase domain protein"/>
    <property type="match status" value="1"/>
</dbReference>
<dbReference type="Gene3D" id="3.30.70.270">
    <property type="match status" value="1"/>
</dbReference>
<dbReference type="Pfam" id="PF00990">
    <property type="entry name" value="GGDEF"/>
    <property type="match status" value="1"/>
</dbReference>
<dbReference type="Gene3D" id="3.30.450.20">
    <property type="entry name" value="PAS domain"/>
    <property type="match status" value="1"/>
</dbReference>
<dbReference type="Pfam" id="PF13188">
    <property type="entry name" value="PAS_8"/>
    <property type="match status" value="1"/>
</dbReference>
<feature type="domain" description="GGDEF" evidence="5">
    <location>
        <begin position="421"/>
        <end position="549"/>
    </location>
</feature>
<dbReference type="GO" id="GO:0052621">
    <property type="term" value="F:diguanylate cyclase activity"/>
    <property type="evidence" value="ECO:0007669"/>
    <property type="project" value="UniProtKB-EC"/>
</dbReference>
<proteinExistence type="predicted"/>
<evidence type="ECO:0000313" key="7">
    <source>
        <dbReference type="Proteomes" id="UP000008721"/>
    </source>
</evidence>
<dbReference type="InterPro" id="IPR050469">
    <property type="entry name" value="Diguanylate_Cyclase"/>
</dbReference>
<keyword evidence="7" id="KW-1185">Reference proteome</keyword>
<gene>
    <name evidence="6" type="ordered locus">Sulku_1288</name>
</gene>
<evidence type="ECO:0000256" key="4">
    <source>
        <dbReference type="SAM" id="Phobius"/>
    </source>
</evidence>
<dbReference type="Pfam" id="PF11845">
    <property type="entry name" value="Tll0287-like"/>
    <property type="match status" value="1"/>
</dbReference>
<dbReference type="PANTHER" id="PTHR45138">
    <property type="entry name" value="REGULATORY COMPONENTS OF SENSORY TRANSDUCTION SYSTEM"/>
    <property type="match status" value="1"/>
</dbReference>
<keyword evidence="3" id="KW-0175">Coiled coil</keyword>
<comment type="catalytic activity">
    <reaction evidence="2">
        <text>2 GTP = 3',3'-c-di-GMP + 2 diphosphate</text>
        <dbReference type="Rhea" id="RHEA:24898"/>
        <dbReference type="ChEBI" id="CHEBI:33019"/>
        <dbReference type="ChEBI" id="CHEBI:37565"/>
        <dbReference type="ChEBI" id="CHEBI:58805"/>
        <dbReference type="EC" id="2.7.7.65"/>
    </reaction>
</comment>
<dbReference type="EMBL" id="CP002355">
    <property type="protein sequence ID" value="ADR33951.1"/>
    <property type="molecule type" value="Genomic_DNA"/>
</dbReference>
<name>E4TY31_SULKY</name>
<dbReference type="AlphaFoldDB" id="E4TY31"/>
<evidence type="ECO:0000256" key="3">
    <source>
        <dbReference type="SAM" id="Coils"/>
    </source>
</evidence>
<keyword evidence="4" id="KW-0812">Transmembrane</keyword>
<keyword evidence="4" id="KW-0472">Membrane</keyword>
<dbReference type="RefSeq" id="WP_013460148.1">
    <property type="nucleotide sequence ID" value="NC_014762.1"/>
</dbReference>
<dbReference type="NCBIfam" id="TIGR00254">
    <property type="entry name" value="GGDEF"/>
    <property type="match status" value="1"/>
</dbReference>
<accession>E4TY31</accession>
<dbReference type="HOGENOM" id="CLU_033810_0_0_7"/>
<organism evidence="6 7">
    <name type="scientific">Sulfuricurvum kujiense (strain ATCC BAA-921 / DSM 16994 / JCM 11577 / YK-1)</name>
    <dbReference type="NCBI Taxonomy" id="709032"/>
    <lineage>
        <taxon>Bacteria</taxon>
        <taxon>Pseudomonadati</taxon>
        <taxon>Campylobacterota</taxon>
        <taxon>Epsilonproteobacteria</taxon>
        <taxon>Campylobacterales</taxon>
        <taxon>Sulfurimonadaceae</taxon>
        <taxon>Sulfuricurvum</taxon>
    </lineage>
</organism>
<dbReference type="SMART" id="SM00267">
    <property type="entry name" value="GGDEF"/>
    <property type="match status" value="1"/>
</dbReference>
<dbReference type="SUPFAM" id="SSF55073">
    <property type="entry name" value="Nucleotide cyclase"/>
    <property type="match status" value="1"/>
</dbReference>
<dbReference type="STRING" id="709032.Sulku_1288"/>
<dbReference type="PANTHER" id="PTHR45138:SF9">
    <property type="entry name" value="DIGUANYLATE CYCLASE DGCM-RELATED"/>
    <property type="match status" value="1"/>
</dbReference>
<dbReference type="PROSITE" id="PS50887">
    <property type="entry name" value="GGDEF"/>
    <property type="match status" value="1"/>
</dbReference>
<dbReference type="Proteomes" id="UP000008721">
    <property type="component" value="Chromosome"/>
</dbReference>
<dbReference type="InterPro" id="IPR000014">
    <property type="entry name" value="PAS"/>
</dbReference>
<keyword evidence="4" id="KW-1133">Transmembrane helix</keyword>
<feature type="coiled-coil region" evidence="3">
    <location>
        <begin position="228"/>
        <end position="262"/>
    </location>
</feature>